<sequence length="688" mass="73801">MGKRWRGALLATSLVLVGAAPAPKPTRWVSSWGAAQYIPTGDQLLRPDRLTNATLRQQVRVTLGGAAIRVRLSNAWGTEPLLVSAATLARASQPGTARITDPRPLLFAGRREVTIPAGGEITSDPLPLAIAAGETLAVSLYTPKAPDRLTSHPGARSASFIAAGDHSADPDLPTAERVERWYQLAGIEVQAPANAEAIVAIGDSITDGYGVKADTYTRWTDRLAQRLSASPATRHMALVNTGIGGNRVLLDGSGPNLVARFDRDVLSRSGVKQVLVLEGVNDLGVLTRDAPATLAAHRAVVTQLTTAFRTLADRAHAHGIRVIGATIMPFAGNTYYHPGPETEADRQQVNAFIRGSGVFDAVVDFDRITRDPAQPDRLLPAYDSGDHLHPSPAGYTAMGDAVPLDVFTAPTPPPPQPMLAITVDDMPAHGPLPAGLTRLSVAQQAIAAFRAHGVPAFGFVNGKFGEGVADADAVLDAWRAAGLPLGNHSYSHDNLAEKDLATFQADVVRNEPIIARRMTGADWHWFRYPFLSEGDTPAKRDDFRRFLASRRYKVAAVSSSFADYDFNPVYARCMAKENAAGVAQLEDIYLSAAATEAWRERARLNAAAGREVPQVLLMHIGAFTARMLPRLLDLYAAMGFRFVPLAEAERDPAYRNAVDLKRPGPSFPAPADRDPALRLPVADAGLCQ</sequence>
<reference evidence="7 8" key="1">
    <citation type="submission" date="2020-08" db="EMBL/GenBank/DDBJ databases">
        <title>Genomic Encyclopedia of Type Strains, Phase IV (KMG-IV): sequencing the most valuable type-strain genomes for metagenomic binning, comparative biology and taxonomic classification.</title>
        <authorList>
            <person name="Goeker M."/>
        </authorList>
    </citation>
    <scope>NUCLEOTIDE SEQUENCE [LARGE SCALE GENOMIC DNA]</scope>
    <source>
        <strain evidence="7 8">DSM 100044</strain>
    </source>
</reference>
<comment type="caution">
    <text evidence="7">The sequence shown here is derived from an EMBL/GenBank/DDBJ whole genome shotgun (WGS) entry which is preliminary data.</text>
</comment>
<dbReference type="InterPro" id="IPR011330">
    <property type="entry name" value="Glyco_hydro/deAcase_b/a-brl"/>
</dbReference>
<dbReference type="Proteomes" id="UP000546200">
    <property type="component" value="Unassembled WGS sequence"/>
</dbReference>
<dbReference type="CDD" id="cd01830">
    <property type="entry name" value="XynE_like"/>
    <property type="match status" value="1"/>
</dbReference>
<comment type="similarity">
    <text evidence="2">Belongs to the polysaccharide deacetylase family.</text>
</comment>
<feature type="domain" description="NodB homology" evidence="6">
    <location>
        <begin position="417"/>
        <end position="643"/>
    </location>
</feature>
<dbReference type="InterPro" id="IPR036514">
    <property type="entry name" value="SGNH_hydro_sf"/>
</dbReference>
<protein>
    <recommendedName>
        <fullName evidence="3">Chitooligosaccharide deacetylase</fullName>
    </recommendedName>
    <alternativeName>
        <fullName evidence="4">Nodulation protein B</fullName>
    </alternativeName>
</protein>
<dbReference type="Gene3D" id="3.40.50.1110">
    <property type="entry name" value="SGNH hydrolase"/>
    <property type="match status" value="1"/>
</dbReference>
<dbReference type="EMBL" id="JACIJK010000013">
    <property type="protein sequence ID" value="MBB5716686.1"/>
    <property type="molecule type" value="Genomic_DNA"/>
</dbReference>
<dbReference type="InterPro" id="IPR002509">
    <property type="entry name" value="NODB_dom"/>
</dbReference>
<evidence type="ECO:0000256" key="5">
    <source>
        <dbReference type="SAM" id="SignalP"/>
    </source>
</evidence>
<proteinExistence type="inferred from homology"/>
<dbReference type="CDD" id="cd10960">
    <property type="entry name" value="CE4_NodB_like_1"/>
    <property type="match status" value="1"/>
</dbReference>
<dbReference type="InterPro" id="IPR053140">
    <property type="entry name" value="GDSL_Rv0518-like"/>
</dbReference>
<dbReference type="Pfam" id="PF13472">
    <property type="entry name" value="Lipase_GDSL_2"/>
    <property type="match status" value="1"/>
</dbReference>
<gene>
    <name evidence="7" type="ORF">FHS94_003558</name>
</gene>
<keyword evidence="8" id="KW-1185">Reference proteome</keyword>
<evidence type="ECO:0000256" key="1">
    <source>
        <dbReference type="ARBA" id="ARBA00003236"/>
    </source>
</evidence>
<dbReference type="RefSeq" id="WP_184060176.1">
    <property type="nucleotide sequence ID" value="NZ_JACIJK010000013.1"/>
</dbReference>
<accession>A0A7W9BGB4</accession>
<dbReference type="InterPro" id="IPR013830">
    <property type="entry name" value="SGNH_hydro"/>
</dbReference>
<organism evidence="7 8">
    <name type="scientific">Sphingomonas aerophila</name>
    <dbReference type="NCBI Taxonomy" id="1344948"/>
    <lineage>
        <taxon>Bacteria</taxon>
        <taxon>Pseudomonadati</taxon>
        <taxon>Pseudomonadota</taxon>
        <taxon>Alphaproteobacteria</taxon>
        <taxon>Sphingomonadales</taxon>
        <taxon>Sphingomonadaceae</taxon>
        <taxon>Sphingomonas</taxon>
    </lineage>
</organism>
<dbReference type="GO" id="GO:0016810">
    <property type="term" value="F:hydrolase activity, acting on carbon-nitrogen (but not peptide) bonds"/>
    <property type="evidence" value="ECO:0007669"/>
    <property type="project" value="InterPro"/>
</dbReference>
<dbReference type="SUPFAM" id="SSF88713">
    <property type="entry name" value="Glycoside hydrolase/deacetylase"/>
    <property type="match status" value="1"/>
</dbReference>
<dbReference type="Gene3D" id="3.20.20.370">
    <property type="entry name" value="Glycoside hydrolase/deacetylase"/>
    <property type="match status" value="1"/>
</dbReference>
<evidence type="ECO:0000256" key="4">
    <source>
        <dbReference type="ARBA" id="ARBA00032976"/>
    </source>
</evidence>
<evidence type="ECO:0000256" key="3">
    <source>
        <dbReference type="ARBA" id="ARBA00020071"/>
    </source>
</evidence>
<dbReference type="AlphaFoldDB" id="A0A7W9BGB4"/>
<name>A0A7W9BGB4_9SPHN</name>
<dbReference type="PANTHER" id="PTHR43784">
    <property type="entry name" value="GDSL-LIKE LIPASE/ACYLHYDROLASE, PUTATIVE (AFU_ORTHOLOGUE AFUA_2G00820)-RELATED"/>
    <property type="match status" value="1"/>
</dbReference>
<evidence type="ECO:0000256" key="2">
    <source>
        <dbReference type="ARBA" id="ARBA00010973"/>
    </source>
</evidence>
<comment type="function">
    <text evidence="1">Is involved in generating a small heat-stable compound (Nod), an acylated oligomer of N-acetylglucosamine, that stimulates mitosis in various plant protoplasts.</text>
</comment>
<feature type="signal peptide" evidence="5">
    <location>
        <begin position="1"/>
        <end position="22"/>
    </location>
</feature>
<evidence type="ECO:0000313" key="7">
    <source>
        <dbReference type="EMBL" id="MBB5716686.1"/>
    </source>
</evidence>
<evidence type="ECO:0000259" key="6">
    <source>
        <dbReference type="PROSITE" id="PS51677"/>
    </source>
</evidence>
<dbReference type="GO" id="GO:0005975">
    <property type="term" value="P:carbohydrate metabolic process"/>
    <property type="evidence" value="ECO:0007669"/>
    <property type="project" value="InterPro"/>
</dbReference>
<dbReference type="GO" id="GO:0016788">
    <property type="term" value="F:hydrolase activity, acting on ester bonds"/>
    <property type="evidence" value="ECO:0007669"/>
    <property type="project" value="UniProtKB-ARBA"/>
</dbReference>
<dbReference type="SUPFAM" id="SSF52266">
    <property type="entry name" value="SGNH hydrolase"/>
    <property type="match status" value="1"/>
</dbReference>
<dbReference type="PROSITE" id="PS51677">
    <property type="entry name" value="NODB"/>
    <property type="match status" value="1"/>
</dbReference>
<evidence type="ECO:0000313" key="8">
    <source>
        <dbReference type="Proteomes" id="UP000546200"/>
    </source>
</evidence>
<feature type="chain" id="PRO_5031379986" description="Chitooligosaccharide deacetylase" evidence="5">
    <location>
        <begin position="23"/>
        <end position="688"/>
    </location>
</feature>
<keyword evidence="5" id="KW-0732">Signal</keyword>
<dbReference type="PANTHER" id="PTHR43784:SF2">
    <property type="entry name" value="GDSL-LIKE LIPASE_ACYLHYDROLASE, PUTATIVE (AFU_ORTHOLOGUE AFUA_2G00820)-RELATED"/>
    <property type="match status" value="1"/>
</dbReference>
<dbReference type="Pfam" id="PF01522">
    <property type="entry name" value="Polysacc_deac_1"/>
    <property type="match status" value="1"/>
</dbReference>